<evidence type="ECO:0000256" key="4">
    <source>
        <dbReference type="ARBA" id="ARBA00022806"/>
    </source>
</evidence>
<dbReference type="Gene3D" id="3.20.20.140">
    <property type="entry name" value="Metal-dependent hydrolases"/>
    <property type="match status" value="1"/>
</dbReference>
<comment type="similarity">
    <text evidence="1">Belongs to the helicase family. UvrD subfamily.</text>
</comment>
<evidence type="ECO:0000256" key="7">
    <source>
        <dbReference type="ARBA" id="ARBA00023235"/>
    </source>
</evidence>
<organism evidence="15 16">
    <name type="scientific">Candidatus Limivivens intestinipullorum</name>
    <dbReference type="NCBI Taxonomy" id="2840858"/>
    <lineage>
        <taxon>Bacteria</taxon>
        <taxon>Bacillati</taxon>
        <taxon>Bacillota</taxon>
        <taxon>Clostridia</taxon>
        <taxon>Lachnospirales</taxon>
        <taxon>Lachnospiraceae</taxon>
        <taxon>Lachnospiraceae incertae sedis</taxon>
        <taxon>Candidatus Limivivens</taxon>
    </lineage>
</organism>
<dbReference type="SUPFAM" id="SSF52540">
    <property type="entry name" value="P-loop containing nucleoside triphosphate hydrolases"/>
    <property type="match status" value="1"/>
</dbReference>
<feature type="binding site" evidence="11">
    <location>
        <begin position="522"/>
        <end position="529"/>
    </location>
    <ligand>
        <name>ATP</name>
        <dbReference type="ChEBI" id="CHEBI:30616"/>
    </ligand>
</feature>
<reference evidence="15" key="1">
    <citation type="submission" date="2020-10" db="EMBL/GenBank/DDBJ databases">
        <authorList>
            <person name="Gilroy R."/>
        </authorList>
    </citation>
    <scope>NUCLEOTIDE SEQUENCE</scope>
    <source>
        <strain evidence="15">CHK190-19873</strain>
    </source>
</reference>
<dbReference type="Gene3D" id="3.40.50.300">
    <property type="entry name" value="P-loop containing nucleotide triphosphate hydrolases"/>
    <property type="match status" value="3"/>
</dbReference>
<evidence type="ECO:0000256" key="1">
    <source>
        <dbReference type="ARBA" id="ARBA00009922"/>
    </source>
</evidence>
<comment type="catalytic activity">
    <reaction evidence="8">
        <text>Couples ATP hydrolysis with the unwinding of duplex DNA by translocating in the 3'-5' direction.</text>
        <dbReference type="EC" id="5.6.2.4"/>
    </reaction>
</comment>
<evidence type="ECO:0000256" key="11">
    <source>
        <dbReference type="PROSITE-ProRule" id="PRU00560"/>
    </source>
</evidence>
<dbReference type="InterPro" id="IPR016195">
    <property type="entry name" value="Pol/histidinol_Pase-like"/>
</dbReference>
<evidence type="ECO:0000313" key="16">
    <source>
        <dbReference type="Proteomes" id="UP000823935"/>
    </source>
</evidence>
<evidence type="ECO:0000259" key="13">
    <source>
        <dbReference type="PROSITE" id="PS51198"/>
    </source>
</evidence>
<keyword evidence="2 11" id="KW-0547">Nucleotide-binding</keyword>
<evidence type="ECO:0000256" key="8">
    <source>
        <dbReference type="ARBA" id="ARBA00034617"/>
    </source>
</evidence>
<sequence>MYIADLHIHSRYSRATSKDGCPEVLGLWTAKKGIRLIGTGDFTHPAWREELEEKLEPAENGFYCLKEKLSRTGSASWQRMEPRFVVSGEISSIYKKDGKVRKVHNLILLPSLRDAKLLSGRLEEIGNLRSDGRPILGLDCRDLLEITMEVCPKAVFIPAHIWTPHFSMLGALSGFDSPEECFGDMAGYIHAVETGLSSDPPMNWRLSMLDKYQLVSNSDAHSPAKLGREANLLTGEFSYEGLYRAVQTGEGLEGTIEFFPEEGKYHFDGHRKCGICLSPLEAEARQGICPVCQRRLTMGVSHRVEQLADRKEGFLPARAKPYESLVPLPEVLAASMGLGTGSRRVEQLYEEMLAGLGSEFEILREVPVEEIQRKAGYLAAEGIRRLRNRQVKRIPGFDGEYGRIRLFTSDEIRNTEGQLSLFDGWMEQAAPDRETAAASEAERAPQPGSIPRRKGAVSGSVSHPESGSGAVGAEDASGTTEAKSKGGVAGSEASEPVPSKPAWNAAQLQAARTPGRVIAVQAGPGTGKTASLIARVHWLLEGRRISPASVTVVTFTRKAAAEVRERLERELGKRRGRGLTAGTFHSICLELLEKTGRKPALADDGVMRETAREAVKTAGLSMSAGDFLLRLTRYKAKGSEDALEGNFRKAADFYQKRLEERGFWDYDDLILETSRLIESGEISEELLAPFTYLLVDEFQDINPAQYRLIRNWNRGGRELFVIGDPDQAIYSFRGADADCFGRLSREWPDLTVIRLTENYRCMPKILKGAGAVIEKNPGGSRTLRANRQGESPIRLVLSTGETAAAMYAAKEISRQVGGLDMLASHEKGNRLEDREARSFGDLAVLYRTRRQGELLEKVFAQEGIPCVVAGREDYLDMPSVRGAVSFFNRALGKAEVPYGVLARQLLEKDGDSPMAAMIFDQKLEKYGAMAARTRPAKVLEAWAAEFGLDKDEGIRKLENMALLHDRMQELLDTIVLGAEGDLRRAGTKTYRADAVTLTTLHGSKGLEFPAVILFGADKGMIPLESQKEPASAEEERRLFYVGMTRARDELILLCAGEPSPFIGDIPGETLSREAAQRTPAQFHQMELFDFLLQFSPAEP</sequence>
<dbReference type="InterPro" id="IPR014017">
    <property type="entry name" value="DNA_helicase_UvrD-like_C"/>
</dbReference>
<keyword evidence="3 11" id="KW-0378">Hydrolase</keyword>
<dbReference type="PANTHER" id="PTHR11070:SF2">
    <property type="entry name" value="ATP-DEPENDENT DNA HELICASE SRS2"/>
    <property type="match status" value="1"/>
</dbReference>
<evidence type="ECO:0000256" key="2">
    <source>
        <dbReference type="ARBA" id="ARBA00022741"/>
    </source>
</evidence>
<accession>A0A9D1JJK0</accession>
<dbReference type="Proteomes" id="UP000823935">
    <property type="component" value="Unassembled WGS sequence"/>
</dbReference>
<dbReference type="Gene3D" id="1.10.486.10">
    <property type="entry name" value="PCRA, domain 4"/>
    <property type="match status" value="2"/>
</dbReference>
<dbReference type="GO" id="GO:0003677">
    <property type="term" value="F:DNA binding"/>
    <property type="evidence" value="ECO:0007669"/>
    <property type="project" value="UniProtKB-KW"/>
</dbReference>
<gene>
    <name evidence="15" type="ORF">IAB44_05880</name>
</gene>
<evidence type="ECO:0000313" key="15">
    <source>
        <dbReference type="EMBL" id="HIS31067.1"/>
    </source>
</evidence>
<dbReference type="Pfam" id="PF13361">
    <property type="entry name" value="UvrD_C"/>
    <property type="match status" value="2"/>
</dbReference>
<dbReference type="InterPro" id="IPR000212">
    <property type="entry name" value="DNA_helicase_UvrD/REP"/>
</dbReference>
<keyword evidence="6" id="KW-0238">DNA-binding</keyword>
<comment type="catalytic activity">
    <reaction evidence="10">
        <text>ATP + H2O = ADP + phosphate + H(+)</text>
        <dbReference type="Rhea" id="RHEA:13065"/>
        <dbReference type="ChEBI" id="CHEBI:15377"/>
        <dbReference type="ChEBI" id="CHEBI:15378"/>
        <dbReference type="ChEBI" id="CHEBI:30616"/>
        <dbReference type="ChEBI" id="CHEBI:43474"/>
        <dbReference type="ChEBI" id="CHEBI:456216"/>
        <dbReference type="EC" id="5.6.2.4"/>
    </reaction>
</comment>
<evidence type="ECO:0000256" key="9">
    <source>
        <dbReference type="ARBA" id="ARBA00034808"/>
    </source>
</evidence>
<dbReference type="Pfam" id="PF00580">
    <property type="entry name" value="UvrD-helicase"/>
    <property type="match status" value="2"/>
</dbReference>
<protein>
    <recommendedName>
        <fullName evidence="9">DNA 3'-5' helicase</fullName>
        <ecNumber evidence="9">5.6.2.4</ecNumber>
    </recommendedName>
</protein>
<dbReference type="GO" id="GO:0000725">
    <property type="term" value="P:recombinational repair"/>
    <property type="evidence" value="ECO:0007669"/>
    <property type="project" value="TreeGrafter"/>
</dbReference>
<comment type="caution">
    <text evidence="15">The sequence shown here is derived from an EMBL/GenBank/DDBJ whole genome shotgun (WGS) entry which is preliminary data.</text>
</comment>
<dbReference type="SUPFAM" id="SSF89550">
    <property type="entry name" value="PHP domain-like"/>
    <property type="match status" value="1"/>
</dbReference>
<dbReference type="EC" id="5.6.2.4" evidence="9"/>
<dbReference type="GO" id="GO:0043138">
    <property type="term" value="F:3'-5' DNA helicase activity"/>
    <property type="evidence" value="ECO:0007669"/>
    <property type="project" value="UniProtKB-EC"/>
</dbReference>
<reference evidence="15" key="2">
    <citation type="journal article" date="2021" name="PeerJ">
        <title>Extensive microbial diversity within the chicken gut microbiome revealed by metagenomics and culture.</title>
        <authorList>
            <person name="Gilroy R."/>
            <person name="Ravi A."/>
            <person name="Getino M."/>
            <person name="Pursley I."/>
            <person name="Horton D.L."/>
            <person name="Alikhan N.F."/>
            <person name="Baker D."/>
            <person name="Gharbi K."/>
            <person name="Hall N."/>
            <person name="Watson M."/>
            <person name="Adriaenssens E.M."/>
            <person name="Foster-Nyarko E."/>
            <person name="Jarju S."/>
            <person name="Secka A."/>
            <person name="Antonio M."/>
            <person name="Oren A."/>
            <person name="Chaudhuri R.R."/>
            <person name="La Ragione R."/>
            <person name="Hildebrand F."/>
            <person name="Pallen M.J."/>
        </authorList>
    </citation>
    <scope>NUCLEOTIDE SEQUENCE</scope>
    <source>
        <strain evidence="15">CHK190-19873</strain>
    </source>
</reference>
<dbReference type="PROSITE" id="PS51198">
    <property type="entry name" value="UVRD_HELICASE_ATP_BIND"/>
    <property type="match status" value="1"/>
</dbReference>
<dbReference type="InterPro" id="IPR014016">
    <property type="entry name" value="UvrD-like_ATP-bd"/>
</dbReference>
<feature type="domain" description="UvrD-like helicase C-terminal" evidence="14">
    <location>
        <begin position="763"/>
        <end position="1005"/>
    </location>
</feature>
<feature type="region of interest" description="Disordered" evidence="12">
    <location>
        <begin position="430"/>
        <end position="508"/>
    </location>
</feature>
<keyword evidence="4 11" id="KW-0347">Helicase</keyword>
<name>A0A9D1JJK0_9FIRM</name>
<dbReference type="PANTHER" id="PTHR11070">
    <property type="entry name" value="UVRD / RECB / PCRA DNA HELICASE FAMILY MEMBER"/>
    <property type="match status" value="1"/>
</dbReference>
<evidence type="ECO:0000256" key="10">
    <source>
        <dbReference type="ARBA" id="ARBA00048988"/>
    </source>
</evidence>
<evidence type="ECO:0000256" key="12">
    <source>
        <dbReference type="SAM" id="MobiDB-lite"/>
    </source>
</evidence>
<dbReference type="Gene3D" id="1.10.10.160">
    <property type="match status" value="1"/>
</dbReference>
<evidence type="ECO:0000259" key="14">
    <source>
        <dbReference type="PROSITE" id="PS51217"/>
    </source>
</evidence>
<evidence type="ECO:0000256" key="6">
    <source>
        <dbReference type="ARBA" id="ARBA00023125"/>
    </source>
</evidence>
<dbReference type="GO" id="GO:0016787">
    <property type="term" value="F:hydrolase activity"/>
    <property type="evidence" value="ECO:0007669"/>
    <property type="project" value="UniProtKB-UniRule"/>
</dbReference>
<evidence type="ECO:0000256" key="3">
    <source>
        <dbReference type="ARBA" id="ARBA00022801"/>
    </source>
</evidence>
<evidence type="ECO:0000256" key="5">
    <source>
        <dbReference type="ARBA" id="ARBA00022840"/>
    </source>
</evidence>
<keyword evidence="7" id="KW-0413">Isomerase</keyword>
<dbReference type="GO" id="GO:0005524">
    <property type="term" value="F:ATP binding"/>
    <property type="evidence" value="ECO:0007669"/>
    <property type="project" value="UniProtKB-UniRule"/>
</dbReference>
<dbReference type="AlphaFoldDB" id="A0A9D1JJK0"/>
<dbReference type="CDD" id="cd19067">
    <property type="entry name" value="PfuEndoQ-like"/>
    <property type="match status" value="1"/>
</dbReference>
<dbReference type="EMBL" id="DVIQ01000027">
    <property type="protein sequence ID" value="HIS31067.1"/>
    <property type="molecule type" value="Genomic_DNA"/>
</dbReference>
<keyword evidence="5 11" id="KW-0067">ATP-binding</keyword>
<proteinExistence type="inferred from homology"/>
<dbReference type="PROSITE" id="PS51217">
    <property type="entry name" value="UVRD_HELICASE_CTER"/>
    <property type="match status" value="1"/>
</dbReference>
<dbReference type="InterPro" id="IPR013986">
    <property type="entry name" value="DExx_box_DNA_helicase_dom_sf"/>
</dbReference>
<feature type="compositionally biased region" description="Basic and acidic residues" evidence="12">
    <location>
        <begin position="430"/>
        <end position="443"/>
    </location>
</feature>
<dbReference type="InterPro" id="IPR027417">
    <property type="entry name" value="P-loop_NTPase"/>
</dbReference>
<dbReference type="CDD" id="cd17932">
    <property type="entry name" value="DEXQc_UvrD"/>
    <property type="match status" value="1"/>
</dbReference>
<feature type="domain" description="UvrD-like helicase ATP-binding" evidence="13">
    <location>
        <begin position="501"/>
        <end position="762"/>
    </location>
</feature>